<dbReference type="Proteomes" id="UP000730618">
    <property type="component" value="Unassembled WGS sequence"/>
</dbReference>
<accession>A0ABM8VPD7</accession>
<dbReference type="PANTHER" id="PTHR14859:SF15">
    <property type="entry name" value="ENDONUCLEASE_EXONUCLEASE_PHOSPHATASE DOMAIN-CONTAINING PROTEIN"/>
    <property type="match status" value="1"/>
</dbReference>
<dbReference type="Pfam" id="PF03372">
    <property type="entry name" value="Exo_endo_phos"/>
    <property type="match status" value="1"/>
</dbReference>
<sequence>MVRIKLMSYNIRHGRGMDDQVDLSRVADVIKRSGADIVGIQEADEHWSERSDYEDQTAWLASELGMHHVYGGSIDLDPTAESRGHRRKHGAAVLSKHPIQASRQRLFSTCVKSRRELLETEIDVEGVVLHFYCTHWGLEAEERMIQSGETIQWMNEKIGPGVVVGDFNAEPGSPEMVRIFREFCDSCAGEPTSSALYTFAADRPVKRIDYMLGNRHIRLSNHEVIFTLASDHLPILCQAEFGIIEQRRGNPETGGSMARC</sequence>
<evidence type="ECO:0000313" key="3">
    <source>
        <dbReference type="Proteomes" id="UP000730618"/>
    </source>
</evidence>
<feature type="domain" description="Endonuclease/exonuclease/phosphatase" evidence="1">
    <location>
        <begin position="7"/>
        <end position="232"/>
    </location>
</feature>
<dbReference type="InterPro" id="IPR051916">
    <property type="entry name" value="GPI-anchor_lipid_remodeler"/>
</dbReference>
<dbReference type="InterPro" id="IPR005135">
    <property type="entry name" value="Endo/exonuclease/phosphatase"/>
</dbReference>
<dbReference type="PANTHER" id="PTHR14859">
    <property type="entry name" value="CALCOFLUOR WHITE HYPERSENSITIVE PROTEIN PRECURSOR"/>
    <property type="match status" value="1"/>
</dbReference>
<organism evidence="2 3">
    <name type="scientific">Paenibacillus allorhizosphaerae</name>
    <dbReference type="NCBI Taxonomy" id="2849866"/>
    <lineage>
        <taxon>Bacteria</taxon>
        <taxon>Bacillati</taxon>
        <taxon>Bacillota</taxon>
        <taxon>Bacilli</taxon>
        <taxon>Bacillales</taxon>
        <taxon>Paenibacillaceae</taxon>
        <taxon>Paenibacillus</taxon>
    </lineage>
</organism>
<protein>
    <recommendedName>
        <fullName evidence="1">Endonuclease/exonuclease/phosphatase domain-containing protein</fullName>
    </recommendedName>
</protein>
<evidence type="ECO:0000313" key="2">
    <source>
        <dbReference type="EMBL" id="CAG7652700.1"/>
    </source>
</evidence>
<reference evidence="2 3" key="1">
    <citation type="submission" date="2021-06" db="EMBL/GenBank/DDBJ databases">
        <authorList>
            <person name="Criscuolo A."/>
        </authorList>
    </citation>
    <scope>NUCLEOTIDE SEQUENCE [LARGE SCALE GENOMIC DNA]</scope>
    <source>
        <strain evidence="3">CIP 111802</strain>
    </source>
</reference>
<proteinExistence type="predicted"/>
<keyword evidence="3" id="KW-1185">Reference proteome</keyword>
<evidence type="ECO:0000259" key="1">
    <source>
        <dbReference type="Pfam" id="PF03372"/>
    </source>
</evidence>
<name>A0ABM8VPD7_9BACL</name>
<comment type="caution">
    <text evidence="2">The sequence shown here is derived from an EMBL/GenBank/DDBJ whole genome shotgun (WGS) entry which is preliminary data.</text>
</comment>
<gene>
    <name evidence="2" type="ORF">PAECIP111802_05306</name>
</gene>
<dbReference type="EMBL" id="CAJVCE010000018">
    <property type="protein sequence ID" value="CAG7652700.1"/>
    <property type="molecule type" value="Genomic_DNA"/>
</dbReference>